<protein>
    <recommendedName>
        <fullName evidence="3">YneQ</fullName>
    </recommendedName>
</protein>
<evidence type="ECO:0000313" key="1">
    <source>
        <dbReference type="EMBL" id="SFE99160.1"/>
    </source>
</evidence>
<reference evidence="2" key="1">
    <citation type="submission" date="2016-10" db="EMBL/GenBank/DDBJ databases">
        <authorList>
            <person name="Varghese N."/>
            <person name="Submissions S."/>
        </authorList>
    </citation>
    <scope>NUCLEOTIDE SEQUENCE [LARGE SCALE GENOMIC DNA]</scope>
    <source>
        <strain evidence="2">CGMCC 1.10784</strain>
    </source>
</reference>
<dbReference type="OrthoDB" id="2361368at2"/>
<proteinExistence type="predicted"/>
<name>A0A1I2F3T3_9BACL</name>
<accession>A0A1I2F3T3</accession>
<dbReference type="RefSeq" id="WP_091188796.1">
    <property type="nucleotide sequence ID" value="NZ_FOMT01000005.1"/>
</dbReference>
<dbReference type="Proteomes" id="UP000198855">
    <property type="component" value="Unassembled WGS sequence"/>
</dbReference>
<organism evidence="1 2">
    <name type="scientific">Paenibacillus catalpae</name>
    <dbReference type="NCBI Taxonomy" id="1045775"/>
    <lineage>
        <taxon>Bacteria</taxon>
        <taxon>Bacillati</taxon>
        <taxon>Bacillota</taxon>
        <taxon>Bacilli</taxon>
        <taxon>Bacillales</taxon>
        <taxon>Paenibacillaceae</taxon>
        <taxon>Paenibacillus</taxon>
    </lineage>
</organism>
<sequence length="100" mass="11936">MAFGISRSEMKAWKESVARGEIAFLTHYWVDPRFPEMKTVTKVGCSDLGKLAEWCRDNGLNPKYIHRRDEYPHFDLLGPKQREILRRENMHSQLERFRLL</sequence>
<dbReference type="EMBL" id="FOMT01000005">
    <property type="protein sequence ID" value="SFE99160.1"/>
    <property type="molecule type" value="Genomic_DNA"/>
</dbReference>
<dbReference type="AlphaFoldDB" id="A0A1I2F3T3"/>
<evidence type="ECO:0000313" key="2">
    <source>
        <dbReference type="Proteomes" id="UP000198855"/>
    </source>
</evidence>
<gene>
    <name evidence="1" type="ORF">SAMN05216378_4639</name>
</gene>
<keyword evidence="2" id="KW-1185">Reference proteome</keyword>
<dbReference type="STRING" id="1045775.SAMN05216378_4639"/>
<evidence type="ECO:0008006" key="3">
    <source>
        <dbReference type="Google" id="ProtNLM"/>
    </source>
</evidence>